<proteinExistence type="predicted"/>
<accession>A0A1W5D9S4</accession>
<dbReference type="Gene3D" id="3.30.710.10">
    <property type="entry name" value="Potassium Channel Kv1.1, Chain A"/>
    <property type="match status" value="1"/>
</dbReference>
<evidence type="ECO:0000313" key="2">
    <source>
        <dbReference type="EMBL" id="SLM39730.1"/>
    </source>
</evidence>
<feature type="region of interest" description="Disordered" evidence="1">
    <location>
        <begin position="1"/>
        <end position="29"/>
    </location>
</feature>
<dbReference type="Proteomes" id="UP000192927">
    <property type="component" value="Unassembled WGS sequence"/>
</dbReference>
<dbReference type="EMBL" id="FWEW01003544">
    <property type="protein sequence ID" value="SLM39730.1"/>
    <property type="molecule type" value="Genomic_DNA"/>
</dbReference>
<name>A0A1W5D9S4_9LECA</name>
<dbReference type="InterPro" id="IPR011333">
    <property type="entry name" value="SKP1/BTB/POZ_sf"/>
</dbReference>
<dbReference type="AlphaFoldDB" id="A0A1W5D9S4"/>
<organism evidence="2 3">
    <name type="scientific">Lasallia pustulata</name>
    <dbReference type="NCBI Taxonomy" id="136370"/>
    <lineage>
        <taxon>Eukaryota</taxon>
        <taxon>Fungi</taxon>
        <taxon>Dikarya</taxon>
        <taxon>Ascomycota</taxon>
        <taxon>Pezizomycotina</taxon>
        <taxon>Lecanoromycetes</taxon>
        <taxon>OSLEUM clade</taxon>
        <taxon>Umbilicariomycetidae</taxon>
        <taxon>Umbilicariales</taxon>
        <taxon>Umbilicariaceae</taxon>
        <taxon>Lasallia</taxon>
    </lineage>
</organism>
<protein>
    <submittedName>
        <fullName evidence="2">BTB/POZ fold</fullName>
    </submittedName>
</protein>
<keyword evidence="3" id="KW-1185">Reference proteome</keyword>
<evidence type="ECO:0000256" key="1">
    <source>
        <dbReference type="SAM" id="MobiDB-lite"/>
    </source>
</evidence>
<evidence type="ECO:0000313" key="3">
    <source>
        <dbReference type="Proteomes" id="UP000192927"/>
    </source>
</evidence>
<feature type="compositionally biased region" description="Polar residues" evidence="1">
    <location>
        <begin position="1"/>
        <end position="16"/>
    </location>
</feature>
<sequence length="546" mass="60703">MPSTATSYTQGGSQTGDVEESKATSPGKIIADPRGDIIFLVGPDDNRTSIQVSSKALSLASPVFRAMFGSGFLEGTPTGSGVPRTVALPDDNPAAMSVLCYILHFQFDQDSMGSFKVFESLAVLVDKYQCAQALKPWTTSWIQRWPGSSEGEDNYFNMVHIAYAFDLPEVFHKATLRAFCDVPSTEVLEMEKTLDGARILPASLYPSIYRRQRDILDSFHSHFVRAVKPFLDYAATTKEDGSECVCDRAAKIGSYFISLTSLGLWPSRQKISSSTLACLLEDIERVTSPTDKNSMANLKKCNRSSFKMDFHNVLQEREDDEVVIWSPLNNRPGKSDVLKLWKSQGQVNTAFLMSSAPRITAASGYSWAPVTPYTRPQPRSADLGSNIKQYYTVRYPSYDGQGSFVARSNTNPAGLISKWLVWDMDSETLSTYREEFYHRNKWSAHLAMNPHIHPGMDVYEQRDTAAACDLIAESLNSGGKVRVLRPLAEDGITPYEGGSNRGEQYGLRAAICISGDDGEAWKWQGVFQWLESASHPAWAVKEMRIE</sequence>
<reference evidence="3" key="1">
    <citation type="submission" date="2017-03" db="EMBL/GenBank/DDBJ databases">
        <authorList>
            <person name="Sharma R."/>
            <person name="Thines M."/>
        </authorList>
    </citation>
    <scope>NUCLEOTIDE SEQUENCE [LARGE SCALE GENOMIC DNA]</scope>
</reference>